<keyword evidence="2" id="KW-1185">Reference proteome</keyword>
<dbReference type="Proteomes" id="UP000193642">
    <property type="component" value="Unassembled WGS sequence"/>
</dbReference>
<dbReference type="Pfam" id="PF12796">
    <property type="entry name" value="Ank_2"/>
    <property type="match status" value="1"/>
</dbReference>
<dbReference type="Gene3D" id="1.25.40.20">
    <property type="entry name" value="Ankyrin repeat-containing domain"/>
    <property type="match status" value="1"/>
</dbReference>
<organism evidence="1 2">
    <name type="scientific">Rhizoclosmatium globosum</name>
    <dbReference type="NCBI Taxonomy" id="329046"/>
    <lineage>
        <taxon>Eukaryota</taxon>
        <taxon>Fungi</taxon>
        <taxon>Fungi incertae sedis</taxon>
        <taxon>Chytridiomycota</taxon>
        <taxon>Chytridiomycota incertae sedis</taxon>
        <taxon>Chytridiomycetes</taxon>
        <taxon>Chytridiales</taxon>
        <taxon>Chytriomycetaceae</taxon>
        <taxon>Rhizoclosmatium</taxon>
    </lineage>
</organism>
<dbReference type="InterPro" id="IPR002110">
    <property type="entry name" value="Ankyrin_rpt"/>
</dbReference>
<comment type="caution">
    <text evidence="1">The sequence shown here is derived from an EMBL/GenBank/DDBJ whole genome shotgun (WGS) entry which is preliminary data.</text>
</comment>
<protein>
    <submittedName>
        <fullName evidence="1">Uncharacterized protein</fullName>
    </submittedName>
</protein>
<dbReference type="OrthoDB" id="10364266at2759"/>
<dbReference type="AlphaFoldDB" id="A0A1Y2CFL3"/>
<gene>
    <name evidence="1" type="ORF">BCR33DRAFT_737488</name>
</gene>
<dbReference type="SUPFAM" id="SSF48403">
    <property type="entry name" value="Ankyrin repeat"/>
    <property type="match status" value="1"/>
</dbReference>
<accession>A0A1Y2CFL3</accession>
<evidence type="ECO:0000313" key="1">
    <source>
        <dbReference type="EMBL" id="ORY45085.1"/>
    </source>
</evidence>
<sequence>MTRKATLFLLPTEIRELILLWLPIDKHLVSVGFASKHLFYSLLFHSPKFARRHIASDFKQSKIRCFVTYGSVLNNPRTYFPHPIKIYRCLHLPLTYHSILLHRLLQSSSDRKFHAIRQSFKQIAKCLEVDKVLALLLKDPTFDPRNHSSILFQWINSEKDVNTFLLLYNDGRVDPIIENQDAFFVLGGFNSAEVVSRFFKDPRINPSKDSNEALQNACMLDFKTTISLLLQDPRVDPTRALCTALQRYQIQMFSFIFKNPYINPSPLLDPIFNTMSICICEPINFLKLILADERVGPSLRDCMALIQMAKVGFEDSVRLLLDDGRVDVSNMNNLALRNAVSRNNSNIVQILLANDRVDPLDGGDDCALYLAIRAQNWTCAELLLDDRRLVEQRKNYELILDAFERKRAEILMYFLKMEGFAVKNNQTFMGFVDWSPLSVCFNYLAMFETFQAWQIQTSRMEELKVHVDSLEVMFKVLRDPLESSRAKFRAILTSWKSICELAD</sequence>
<dbReference type="InterPro" id="IPR036770">
    <property type="entry name" value="Ankyrin_rpt-contain_sf"/>
</dbReference>
<proteinExistence type="predicted"/>
<dbReference type="EMBL" id="MCGO01000020">
    <property type="protein sequence ID" value="ORY45085.1"/>
    <property type="molecule type" value="Genomic_DNA"/>
</dbReference>
<reference evidence="1 2" key="1">
    <citation type="submission" date="2016-07" db="EMBL/GenBank/DDBJ databases">
        <title>Pervasive Adenine N6-methylation of Active Genes in Fungi.</title>
        <authorList>
            <consortium name="DOE Joint Genome Institute"/>
            <person name="Mondo S.J."/>
            <person name="Dannebaum R.O."/>
            <person name="Kuo R.C."/>
            <person name="Labutti K."/>
            <person name="Haridas S."/>
            <person name="Kuo A."/>
            <person name="Salamov A."/>
            <person name="Ahrendt S.R."/>
            <person name="Lipzen A."/>
            <person name="Sullivan W."/>
            <person name="Andreopoulos W.B."/>
            <person name="Clum A."/>
            <person name="Lindquist E."/>
            <person name="Daum C."/>
            <person name="Ramamoorthy G.K."/>
            <person name="Gryganskyi A."/>
            <person name="Culley D."/>
            <person name="Magnuson J.K."/>
            <person name="James T.Y."/>
            <person name="O'Malley M.A."/>
            <person name="Stajich J.E."/>
            <person name="Spatafora J.W."/>
            <person name="Visel A."/>
            <person name="Grigoriev I.V."/>
        </authorList>
    </citation>
    <scope>NUCLEOTIDE SEQUENCE [LARGE SCALE GENOMIC DNA]</scope>
    <source>
        <strain evidence="1 2">JEL800</strain>
    </source>
</reference>
<name>A0A1Y2CFL3_9FUNG</name>
<evidence type="ECO:0000313" key="2">
    <source>
        <dbReference type="Proteomes" id="UP000193642"/>
    </source>
</evidence>